<reference evidence="1 2" key="1">
    <citation type="journal article" date="2022" name="DNA Res.">
        <title>Chromosomal-level genome assembly of the orchid tree Bauhinia variegata (Leguminosae; Cercidoideae) supports the allotetraploid origin hypothesis of Bauhinia.</title>
        <authorList>
            <person name="Zhong Y."/>
            <person name="Chen Y."/>
            <person name="Zheng D."/>
            <person name="Pang J."/>
            <person name="Liu Y."/>
            <person name="Luo S."/>
            <person name="Meng S."/>
            <person name="Qian L."/>
            <person name="Wei D."/>
            <person name="Dai S."/>
            <person name="Zhou R."/>
        </authorList>
    </citation>
    <scope>NUCLEOTIDE SEQUENCE [LARGE SCALE GENOMIC DNA]</scope>
    <source>
        <strain evidence="1">BV-YZ2020</strain>
    </source>
</reference>
<sequence>MEELELEKEKEDKSEKKDGGSSDVISWDKFLPRTVIRVLLVEADDSTRQIISALLRKCSYRVAAVADGLKAWETLKRKAPDIDLILTEVELPSISGFALLTLVMEHDACKNIPVIMMSSQDSISMVLKCMLKGAADFLIKPVRRNELRNLWQHVWRRRHISGHPQNITFPKKKLEASSENNTASNHSSGSVASPQKNDECTEKGSKAQSSCTSHFLAAESAYMQNMQGPSQLKYRSYSSLSNIDIAKNDKSSRLNRKQVKHNNDTGEKSITFVSEAATCNEPFNSIDLRLEQGHGCAKTETRVGPLRSELSRGNPNIDTEMHGCNLELEEPSRGAIDLIATLGSLPKNIDGNSGLIGGGTNKFDFDPQLELSLRRDFPSSSCKQATEERQTLNHSNASAFSWYSGSKLLRPPFPSPSSSTGVKDTRWNSHVSTKLSGNDIDTSRYGGKNPGHENMTSPVVGQSVQTEVQLPNGQHGSFPASTAVTSDHMSSENGHVLPSVFYTQSGGHPIWSPKPVYKKENSPLPTSSSFQSNPESHNSEQCYHWSDDATYSSIDQTVDDKSNLDSVRHDSPAAGKNTSNSLCHDTANHINSSAYSGSDGNTTSAMVVENIHEKFSENGRHNSDGLRGMDSHRGSQREAALTKFRLKRKDRCFEKKVRYQSRKRLAEQRPRVKGQFVRQVQNDHPVANAAVGSCLSVVESICFLEASDKKSRI</sequence>
<comment type="caution">
    <text evidence="1">The sequence shown here is derived from an EMBL/GenBank/DDBJ whole genome shotgun (WGS) entry which is preliminary data.</text>
</comment>
<evidence type="ECO:0000313" key="2">
    <source>
        <dbReference type="Proteomes" id="UP000828941"/>
    </source>
</evidence>
<dbReference type="Proteomes" id="UP000828941">
    <property type="component" value="Chromosome 2"/>
</dbReference>
<protein>
    <submittedName>
        <fullName evidence="1">Uncharacterized protein</fullName>
    </submittedName>
</protein>
<dbReference type="EMBL" id="CM039427">
    <property type="protein sequence ID" value="KAI4355317.1"/>
    <property type="molecule type" value="Genomic_DNA"/>
</dbReference>
<gene>
    <name evidence="1" type="ORF">L6164_004101</name>
</gene>
<evidence type="ECO:0000313" key="1">
    <source>
        <dbReference type="EMBL" id="KAI4355317.1"/>
    </source>
</evidence>
<proteinExistence type="predicted"/>
<accession>A0ACB9Q2T2</accession>
<organism evidence="1 2">
    <name type="scientific">Bauhinia variegata</name>
    <name type="common">Purple orchid tree</name>
    <name type="synonym">Phanera variegata</name>
    <dbReference type="NCBI Taxonomy" id="167791"/>
    <lineage>
        <taxon>Eukaryota</taxon>
        <taxon>Viridiplantae</taxon>
        <taxon>Streptophyta</taxon>
        <taxon>Embryophyta</taxon>
        <taxon>Tracheophyta</taxon>
        <taxon>Spermatophyta</taxon>
        <taxon>Magnoliopsida</taxon>
        <taxon>eudicotyledons</taxon>
        <taxon>Gunneridae</taxon>
        <taxon>Pentapetalae</taxon>
        <taxon>rosids</taxon>
        <taxon>fabids</taxon>
        <taxon>Fabales</taxon>
        <taxon>Fabaceae</taxon>
        <taxon>Cercidoideae</taxon>
        <taxon>Cercideae</taxon>
        <taxon>Bauhiniinae</taxon>
        <taxon>Bauhinia</taxon>
    </lineage>
</organism>
<name>A0ACB9Q2T2_BAUVA</name>
<keyword evidence="2" id="KW-1185">Reference proteome</keyword>